<sequence length="295" mass="33077">MTIVAICHPLRSPGINQTNGSLLPDFSVAMPLQSWYSSLTLCLVADNAEDVVDLVLDLSSTCLKFTVVTMHLVYGGVLFLFDEDLIEMTKKEPWYTVLYLLLFVLTLIQYFATSISSPGYVLDAMMAVNESNVVHRKTPETSNKVNQLQAETGASLLPWREIRWEEIFQEVMQHLGQKHGHAPTAIWISLHEQSIVIFVTSVFFSLIIIVFGLVTALARITIVDFGELIVLRYAIHHLHSAVKIFCRIPYISCSHENSSRYALYVYVHVAGCDHDTTLDHSDNVSHLSVPPTAIS</sequence>
<keyword evidence="3" id="KW-1185">Reference proteome</keyword>
<comment type="caution">
    <text evidence="2">The sequence shown here is derived from an EMBL/GenBank/DDBJ whole genome shotgun (WGS) entry which is preliminary data.</text>
</comment>
<protein>
    <submittedName>
        <fullName evidence="2">Uncharacterized protein</fullName>
    </submittedName>
</protein>
<keyword evidence="1" id="KW-1133">Transmembrane helix</keyword>
<dbReference type="Proteomes" id="UP001367508">
    <property type="component" value="Unassembled WGS sequence"/>
</dbReference>
<keyword evidence="1" id="KW-0812">Transmembrane</keyword>
<name>A0AAN9K0Q9_CANGL</name>
<organism evidence="2 3">
    <name type="scientific">Canavalia gladiata</name>
    <name type="common">Sword bean</name>
    <name type="synonym">Dolichos gladiatus</name>
    <dbReference type="NCBI Taxonomy" id="3824"/>
    <lineage>
        <taxon>Eukaryota</taxon>
        <taxon>Viridiplantae</taxon>
        <taxon>Streptophyta</taxon>
        <taxon>Embryophyta</taxon>
        <taxon>Tracheophyta</taxon>
        <taxon>Spermatophyta</taxon>
        <taxon>Magnoliopsida</taxon>
        <taxon>eudicotyledons</taxon>
        <taxon>Gunneridae</taxon>
        <taxon>Pentapetalae</taxon>
        <taxon>rosids</taxon>
        <taxon>fabids</taxon>
        <taxon>Fabales</taxon>
        <taxon>Fabaceae</taxon>
        <taxon>Papilionoideae</taxon>
        <taxon>50 kb inversion clade</taxon>
        <taxon>NPAAA clade</taxon>
        <taxon>indigoferoid/millettioid clade</taxon>
        <taxon>Phaseoleae</taxon>
        <taxon>Canavalia</taxon>
    </lineage>
</organism>
<dbReference type="EMBL" id="JAYMYQ010000010">
    <property type="protein sequence ID" value="KAK7307447.1"/>
    <property type="molecule type" value="Genomic_DNA"/>
</dbReference>
<feature type="transmembrane region" description="Helical" evidence="1">
    <location>
        <begin position="195"/>
        <end position="218"/>
    </location>
</feature>
<evidence type="ECO:0000256" key="1">
    <source>
        <dbReference type="SAM" id="Phobius"/>
    </source>
</evidence>
<evidence type="ECO:0000313" key="3">
    <source>
        <dbReference type="Proteomes" id="UP001367508"/>
    </source>
</evidence>
<accession>A0AAN9K0Q9</accession>
<reference evidence="2 3" key="1">
    <citation type="submission" date="2024-01" db="EMBL/GenBank/DDBJ databases">
        <title>The genomes of 5 underutilized Papilionoideae crops provide insights into root nodulation and disease resistanc.</title>
        <authorList>
            <person name="Jiang F."/>
        </authorList>
    </citation>
    <scope>NUCLEOTIDE SEQUENCE [LARGE SCALE GENOMIC DNA]</scope>
    <source>
        <strain evidence="2">LVBAO_FW01</strain>
        <tissue evidence="2">Leaves</tissue>
    </source>
</reference>
<gene>
    <name evidence="2" type="ORF">VNO77_40524</name>
</gene>
<evidence type="ECO:0000313" key="2">
    <source>
        <dbReference type="EMBL" id="KAK7307447.1"/>
    </source>
</evidence>
<dbReference type="AlphaFoldDB" id="A0AAN9K0Q9"/>
<keyword evidence="1" id="KW-0472">Membrane</keyword>
<feature type="transmembrane region" description="Helical" evidence="1">
    <location>
        <begin position="93"/>
        <end position="112"/>
    </location>
</feature>
<proteinExistence type="predicted"/>
<feature type="transmembrane region" description="Helical" evidence="1">
    <location>
        <begin position="63"/>
        <end position="81"/>
    </location>
</feature>